<dbReference type="PRINTS" id="PR00355">
    <property type="entry name" value="ADRENODOXIN"/>
</dbReference>
<feature type="domain" description="2Fe-2S ferredoxin-type" evidence="7">
    <location>
        <begin position="1"/>
        <end position="105"/>
    </location>
</feature>
<dbReference type="InterPro" id="IPR012675">
    <property type="entry name" value="Beta-grasp_dom_sf"/>
</dbReference>
<dbReference type="PANTHER" id="PTHR23426:SF65">
    <property type="entry name" value="FERREDOXIN-2, MITOCHONDRIAL"/>
    <property type="match status" value="1"/>
</dbReference>
<dbReference type="Proteomes" id="UP000477680">
    <property type="component" value="Chromosome"/>
</dbReference>
<keyword evidence="2" id="KW-0001">2Fe-2S</keyword>
<name>A0A6C0U186_9GAMM</name>
<dbReference type="KEGG" id="kim:G3T16_10465"/>
<dbReference type="InterPro" id="IPR001041">
    <property type="entry name" value="2Fe-2S_ferredoxin-type"/>
</dbReference>
<dbReference type="EMBL" id="CP048711">
    <property type="protein sequence ID" value="QIB65776.1"/>
    <property type="molecule type" value="Genomic_DNA"/>
</dbReference>
<evidence type="ECO:0000256" key="3">
    <source>
        <dbReference type="ARBA" id="ARBA00022723"/>
    </source>
</evidence>
<evidence type="ECO:0000256" key="6">
    <source>
        <dbReference type="ARBA" id="ARBA00034078"/>
    </source>
</evidence>
<evidence type="ECO:0000256" key="5">
    <source>
        <dbReference type="ARBA" id="ARBA00023014"/>
    </source>
</evidence>
<comment type="cofactor">
    <cofactor evidence="6">
        <name>[2Fe-2S] cluster</name>
        <dbReference type="ChEBI" id="CHEBI:190135"/>
    </cofactor>
</comment>
<dbReference type="AlphaFoldDB" id="A0A6C0U186"/>
<dbReference type="GO" id="GO:0046872">
    <property type="term" value="F:metal ion binding"/>
    <property type="evidence" value="ECO:0007669"/>
    <property type="project" value="UniProtKB-KW"/>
</dbReference>
<evidence type="ECO:0000313" key="8">
    <source>
        <dbReference type="EMBL" id="QIB65776.1"/>
    </source>
</evidence>
<evidence type="ECO:0000256" key="4">
    <source>
        <dbReference type="ARBA" id="ARBA00023004"/>
    </source>
</evidence>
<dbReference type="Pfam" id="PF00111">
    <property type="entry name" value="Fer2"/>
    <property type="match status" value="1"/>
</dbReference>
<evidence type="ECO:0000313" key="9">
    <source>
        <dbReference type="Proteomes" id="UP000477680"/>
    </source>
</evidence>
<evidence type="ECO:0000259" key="7">
    <source>
        <dbReference type="PROSITE" id="PS51085"/>
    </source>
</evidence>
<dbReference type="GO" id="GO:0140647">
    <property type="term" value="P:P450-containing electron transport chain"/>
    <property type="evidence" value="ECO:0007669"/>
    <property type="project" value="InterPro"/>
</dbReference>
<dbReference type="SUPFAM" id="SSF54292">
    <property type="entry name" value="2Fe-2S ferredoxin-like"/>
    <property type="match status" value="1"/>
</dbReference>
<sequence>MINFYLVTRSGEEFEVKGHVGCSLMEAIEHSGKGDLAAICGGCCSCGTCHVYIQSQFLPGLPAICDYERDLLECSPHQRQDSRLSCQVQLTEELSDMRVTIAPED</sequence>
<keyword evidence="3" id="KW-0479">Metal-binding</keyword>
<protein>
    <submittedName>
        <fullName evidence="8">2Fe-2S iron-sulfur cluster binding domain-containing protein</fullName>
    </submittedName>
</protein>
<dbReference type="PROSITE" id="PS51085">
    <property type="entry name" value="2FE2S_FER_2"/>
    <property type="match status" value="1"/>
</dbReference>
<comment type="similarity">
    <text evidence="1">Belongs to the adrenodoxin/putidaredoxin family.</text>
</comment>
<dbReference type="GO" id="GO:0051537">
    <property type="term" value="F:2 iron, 2 sulfur cluster binding"/>
    <property type="evidence" value="ECO:0007669"/>
    <property type="project" value="UniProtKB-KW"/>
</dbReference>
<organism evidence="8 9">
    <name type="scientific">Kineobactrum salinum</name>
    <dbReference type="NCBI Taxonomy" id="2708301"/>
    <lineage>
        <taxon>Bacteria</taxon>
        <taxon>Pseudomonadati</taxon>
        <taxon>Pseudomonadota</taxon>
        <taxon>Gammaproteobacteria</taxon>
        <taxon>Cellvibrionales</taxon>
        <taxon>Halieaceae</taxon>
        <taxon>Kineobactrum</taxon>
    </lineage>
</organism>
<evidence type="ECO:0000256" key="1">
    <source>
        <dbReference type="ARBA" id="ARBA00010914"/>
    </source>
</evidence>
<keyword evidence="5" id="KW-0411">Iron-sulfur</keyword>
<dbReference type="Gene3D" id="3.10.20.30">
    <property type="match status" value="1"/>
</dbReference>
<reference evidence="8 9" key="1">
    <citation type="submission" date="2020-02" db="EMBL/GenBank/DDBJ databases">
        <title>Genome sequencing for Kineobactrum sp. M2.</title>
        <authorList>
            <person name="Park S.-J."/>
        </authorList>
    </citation>
    <scope>NUCLEOTIDE SEQUENCE [LARGE SCALE GENOMIC DNA]</scope>
    <source>
        <strain evidence="8 9">M2</strain>
    </source>
</reference>
<dbReference type="InterPro" id="IPR036010">
    <property type="entry name" value="2Fe-2S_ferredoxin-like_sf"/>
</dbReference>
<dbReference type="PANTHER" id="PTHR23426">
    <property type="entry name" value="FERREDOXIN/ADRENODOXIN"/>
    <property type="match status" value="1"/>
</dbReference>
<dbReference type="InterPro" id="IPR001055">
    <property type="entry name" value="Adrenodoxin-like"/>
</dbReference>
<proteinExistence type="inferred from homology"/>
<dbReference type="RefSeq" id="WP_163495189.1">
    <property type="nucleotide sequence ID" value="NZ_CP048711.1"/>
</dbReference>
<keyword evidence="9" id="KW-1185">Reference proteome</keyword>
<keyword evidence="4" id="KW-0408">Iron</keyword>
<dbReference type="GO" id="GO:0009055">
    <property type="term" value="F:electron transfer activity"/>
    <property type="evidence" value="ECO:0007669"/>
    <property type="project" value="TreeGrafter"/>
</dbReference>
<evidence type="ECO:0000256" key="2">
    <source>
        <dbReference type="ARBA" id="ARBA00022714"/>
    </source>
</evidence>
<accession>A0A6C0U186</accession>
<gene>
    <name evidence="8" type="ORF">G3T16_10465</name>
</gene>